<proteinExistence type="predicted"/>
<sequence length="57" mass="6715">MQLHCKRKLKIVQLCYCTKKKADRLELNSSIHTLKLQRVHSTGLSTMSREQKIKTLF</sequence>
<keyword evidence="2" id="KW-1185">Reference proteome</keyword>
<accession>A0ABQ9B6J8</accession>
<reference evidence="1" key="2">
    <citation type="journal article" date="2023" name="Int. J. Mol. Sci.">
        <title>De Novo Assembly and Annotation of 11 Diverse Shrub Willow (Salix) Genomes Reveals Novel Gene Organization in Sex-Linked Regions.</title>
        <authorList>
            <person name="Hyden B."/>
            <person name="Feng K."/>
            <person name="Yates T.B."/>
            <person name="Jawdy S."/>
            <person name="Cereghino C."/>
            <person name="Smart L.B."/>
            <person name="Muchero W."/>
        </authorList>
    </citation>
    <scope>NUCLEOTIDE SEQUENCE</scope>
    <source>
        <tissue evidence="1">Shoot tip</tissue>
    </source>
</reference>
<evidence type="ECO:0000313" key="1">
    <source>
        <dbReference type="EMBL" id="KAJ6375609.1"/>
    </source>
</evidence>
<organism evidence="1 2">
    <name type="scientific">Salix suchowensis</name>
    <dbReference type="NCBI Taxonomy" id="1278906"/>
    <lineage>
        <taxon>Eukaryota</taxon>
        <taxon>Viridiplantae</taxon>
        <taxon>Streptophyta</taxon>
        <taxon>Embryophyta</taxon>
        <taxon>Tracheophyta</taxon>
        <taxon>Spermatophyta</taxon>
        <taxon>Magnoliopsida</taxon>
        <taxon>eudicotyledons</taxon>
        <taxon>Gunneridae</taxon>
        <taxon>Pentapetalae</taxon>
        <taxon>rosids</taxon>
        <taxon>fabids</taxon>
        <taxon>Malpighiales</taxon>
        <taxon>Salicaceae</taxon>
        <taxon>Saliceae</taxon>
        <taxon>Salix</taxon>
    </lineage>
</organism>
<gene>
    <name evidence="1" type="ORF">OIU77_000566</name>
</gene>
<dbReference type="EMBL" id="JAPFFI010000010">
    <property type="protein sequence ID" value="KAJ6375609.1"/>
    <property type="molecule type" value="Genomic_DNA"/>
</dbReference>
<evidence type="ECO:0008006" key="3">
    <source>
        <dbReference type="Google" id="ProtNLM"/>
    </source>
</evidence>
<reference evidence="1" key="1">
    <citation type="submission" date="2022-10" db="EMBL/GenBank/DDBJ databases">
        <authorList>
            <person name="Hyden B.L."/>
            <person name="Feng K."/>
            <person name="Yates T."/>
            <person name="Jawdy S."/>
            <person name="Smart L.B."/>
            <person name="Muchero W."/>
        </authorList>
    </citation>
    <scope>NUCLEOTIDE SEQUENCE</scope>
    <source>
        <tissue evidence="1">Shoot tip</tissue>
    </source>
</reference>
<protein>
    <recommendedName>
        <fullName evidence="3">Ribosomal protein L33</fullName>
    </recommendedName>
</protein>
<dbReference type="Proteomes" id="UP001141253">
    <property type="component" value="Chromosome 12"/>
</dbReference>
<comment type="caution">
    <text evidence="1">The sequence shown here is derived from an EMBL/GenBank/DDBJ whole genome shotgun (WGS) entry which is preliminary data.</text>
</comment>
<name>A0ABQ9B6J8_9ROSI</name>
<evidence type="ECO:0000313" key="2">
    <source>
        <dbReference type="Proteomes" id="UP001141253"/>
    </source>
</evidence>